<proteinExistence type="predicted"/>
<name>A0A090QEP1_NONUL</name>
<evidence type="ECO:0000313" key="2">
    <source>
        <dbReference type="Proteomes" id="UP000029226"/>
    </source>
</evidence>
<reference evidence="1 2" key="1">
    <citation type="journal article" date="2014" name="Genome Announc.">
        <title>Draft Genome Sequences of Marine Flavobacterium Nonlabens Strains NR17, NR24, NR27, NR32, NR33, and Ara13.</title>
        <authorList>
            <person name="Nakanishi M."/>
            <person name="Meirelles P."/>
            <person name="Suzuki R."/>
            <person name="Takatani N."/>
            <person name="Mino S."/>
            <person name="Suda W."/>
            <person name="Oshima K."/>
            <person name="Hattori M."/>
            <person name="Ohkuma M."/>
            <person name="Hosokawa M."/>
            <person name="Miyashita K."/>
            <person name="Thompson F.L."/>
            <person name="Niwa A."/>
            <person name="Sawabe T."/>
            <person name="Sawabe T."/>
        </authorList>
    </citation>
    <scope>NUCLEOTIDE SEQUENCE [LARGE SCALE GENOMIC DNA]</scope>
    <source>
        <strain evidence="2">JCM19314</strain>
    </source>
</reference>
<dbReference type="AlphaFoldDB" id="A0A090QEP1"/>
<gene>
    <name evidence="1" type="ORF">JCM19314_1745</name>
</gene>
<dbReference type="EMBL" id="BBMM01000006">
    <property type="protein sequence ID" value="GAL00708.1"/>
    <property type="molecule type" value="Genomic_DNA"/>
</dbReference>
<protein>
    <submittedName>
        <fullName evidence="1">Uncharacterized protein</fullName>
    </submittedName>
</protein>
<evidence type="ECO:0000313" key="1">
    <source>
        <dbReference type="EMBL" id="GAL00708.1"/>
    </source>
</evidence>
<comment type="caution">
    <text evidence="1">The sequence shown here is derived from an EMBL/GenBank/DDBJ whole genome shotgun (WGS) entry which is preliminary data.</text>
</comment>
<sequence length="237" mass="26570">MKKIVLILVFLSVSLSYSQGVIWENFSKDGLPSLTDAQRPIKPASYDLYHINPDVLVQKLEGAVDRFSGGASIAVDFPIGNDQFETFNVYDAGAMESQLMTDFPDIHSYYGYSSTSLNKIYFTITPQGFRGVITGESILYMDPFSKVTPDDIMVYNRRDLVRTDLSFECHTDELVNNANMPEISEFQTKAFRDLTFKTYQIAIATTSEYTSYHDDGNAANGDASRCSCGYYSYSSTC</sequence>
<dbReference type="Proteomes" id="UP000029226">
    <property type="component" value="Unassembled WGS sequence"/>
</dbReference>
<organism evidence="1 2">
    <name type="scientific">Nonlabens ulvanivorans</name>
    <name type="common">Persicivirga ulvanivorans</name>
    <dbReference type="NCBI Taxonomy" id="906888"/>
    <lineage>
        <taxon>Bacteria</taxon>
        <taxon>Pseudomonadati</taxon>
        <taxon>Bacteroidota</taxon>
        <taxon>Flavobacteriia</taxon>
        <taxon>Flavobacteriales</taxon>
        <taxon>Flavobacteriaceae</taxon>
        <taxon>Nonlabens</taxon>
    </lineage>
</organism>
<accession>A0A090QEP1</accession>